<comment type="caution">
    <text evidence="1">The sequence shown here is derived from an EMBL/GenBank/DDBJ whole genome shotgun (WGS) entry which is preliminary data.</text>
</comment>
<evidence type="ECO:0000313" key="1">
    <source>
        <dbReference type="EMBL" id="KAF0025427.1"/>
    </source>
</evidence>
<organism evidence="1 2">
    <name type="scientific">Scophthalmus maximus</name>
    <name type="common">Turbot</name>
    <name type="synonym">Psetta maxima</name>
    <dbReference type="NCBI Taxonomy" id="52904"/>
    <lineage>
        <taxon>Eukaryota</taxon>
        <taxon>Metazoa</taxon>
        <taxon>Chordata</taxon>
        <taxon>Craniata</taxon>
        <taxon>Vertebrata</taxon>
        <taxon>Euteleostomi</taxon>
        <taxon>Actinopterygii</taxon>
        <taxon>Neopterygii</taxon>
        <taxon>Teleostei</taxon>
        <taxon>Neoteleostei</taxon>
        <taxon>Acanthomorphata</taxon>
        <taxon>Carangaria</taxon>
        <taxon>Pleuronectiformes</taxon>
        <taxon>Pleuronectoidei</taxon>
        <taxon>Scophthalmidae</taxon>
        <taxon>Scophthalmus</taxon>
    </lineage>
</organism>
<evidence type="ECO:0000313" key="2">
    <source>
        <dbReference type="Proteomes" id="UP000438429"/>
    </source>
</evidence>
<sequence length="142" mass="15939">MRERECCPGLQRIIFGGETLQVDKYSANGVSRSAEVTYVGEGSRTIENIREIYFILHITAFVPCVRIDRAGTVTPSLRNLQRTKRQQSRRCTVHVQSSTVNAAAATPPITKDSRHCRCLFSVCRSPHLTSGYKAPPFMRLIV</sequence>
<accession>A0A6A4RY22</accession>
<dbReference type="Proteomes" id="UP000438429">
    <property type="component" value="Unassembled WGS sequence"/>
</dbReference>
<proteinExistence type="predicted"/>
<reference evidence="1 2" key="1">
    <citation type="submission" date="2019-06" db="EMBL/GenBank/DDBJ databases">
        <title>Draft genomes of female and male turbot (Scophthalmus maximus).</title>
        <authorList>
            <person name="Xu H."/>
            <person name="Xu X.-W."/>
            <person name="Shao C."/>
            <person name="Chen S."/>
        </authorList>
    </citation>
    <scope>NUCLEOTIDE SEQUENCE [LARGE SCALE GENOMIC DNA]</scope>
    <source>
        <strain evidence="1">Ysfricsl-2016a</strain>
        <tissue evidence="1">Blood</tissue>
    </source>
</reference>
<protein>
    <submittedName>
        <fullName evidence="1">Uncharacterized protein</fullName>
    </submittedName>
</protein>
<dbReference type="AlphaFoldDB" id="A0A6A4RY22"/>
<dbReference type="EMBL" id="VEVO01000020">
    <property type="protein sequence ID" value="KAF0025427.1"/>
    <property type="molecule type" value="Genomic_DNA"/>
</dbReference>
<name>A0A6A4RY22_SCOMX</name>
<gene>
    <name evidence="1" type="ORF">F2P81_022308</name>
</gene>